<dbReference type="Proteomes" id="UP000299102">
    <property type="component" value="Unassembled WGS sequence"/>
</dbReference>
<protein>
    <submittedName>
        <fullName evidence="2">Uncharacterized protein</fullName>
    </submittedName>
</protein>
<dbReference type="EMBL" id="BGZK01002106">
    <property type="protein sequence ID" value="GBP90722.1"/>
    <property type="molecule type" value="Genomic_DNA"/>
</dbReference>
<evidence type="ECO:0000313" key="3">
    <source>
        <dbReference type="Proteomes" id="UP000299102"/>
    </source>
</evidence>
<sequence>MNSFNFNKSGTFKIMQVEWNQEAICYLRFSKRIVDQEHETAKVIELGCTTGKDRYRCRWALSVYVTVTKDAADVPGGAPAAGGGPQRAPLCRTPQ</sequence>
<feature type="region of interest" description="Disordered" evidence="1">
    <location>
        <begin position="72"/>
        <end position="95"/>
    </location>
</feature>
<comment type="caution">
    <text evidence="2">The sequence shown here is derived from an EMBL/GenBank/DDBJ whole genome shotgun (WGS) entry which is preliminary data.</text>
</comment>
<evidence type="ECO:0000313" key="2">
    <source>
        <dbReference type="EMBL" id="GBP90722.1"/>
    </source>
</evidence>
<reference evidence="2 3" key="1">
    <citation type="journal article" date="2019" name="Commun. Biol.">
        <title>The bagworm genome reveals a unique fibroin gene that provides high tensile strength.</title>
        <authorList>
            <person name="Kono N."/>
            <person name="Nakamura H."/>
            <person name="Ohtoshi R."/>
            <person name="Tomita M."/>
            <person name="Numata K."/>
            <person name="Arakawa K."/>
        </authorList>
    </citation>
    <scope>NUCLEOTIDE SEQUENCE [LARGE SCALE GENOMIC DNA]</scope>
</reference>
<proteinExistence type="predicted"/>
<organism evidence="2 3">
    <name type="scientific">Eumeta variegata</name>
    <name type="common">Bagworm moth</name>
    <name type="synonym">Eumeta japonica</name>
    <dbReference type="NCBI Taxonomy" id="151549"/>
    <lineage>
        <taxon>Eukaryota</taxon>
        <taxon>Metazoa</taxon>
        <taxon>Ecdysozoa</taxon>
        <taxon>Arthropoda</taxon>
        <taxon>Hexapoda</taxon>
        <taxon>Insecta</taxon>
        <taxon>Pterygota</taxon>
        <taxon>Neoptera</taxon>
        <taxon>Endopterygota</taxon>
        <taxon>Lepidoptera</taxon>
        <taxon>Glossata</taxon>
        <taxon>Ditrysia</taxon>
        <taxon>Tineoidea</taxon>
        <taxon>Psychidae</taxon>
        <taxon>Oiketicinae</taxon>
        <taxon>Eumeta</taxon>
    </lineage>
</organism>
<dbReference type="AlphaFoldDB" id="A0A4C1ZTH1"/>
<name>A0A4C1ZTH1_EUMVA</name>
<keyword evidence="3" id="KW-1185">Reference proteome</keyword>
<evidence type="ECO:0000256" key="1">
    <source>
        <dbReference type="SAM" id="MobiDB-lite"/>
    </source>
</evidence>
<gene>
    <name evidence="2" type="ORF">EVAR_64303_1</name>
</gene>
<accession>A0A4C1ZTH1</accession>